<evidence type="ECO:0000256" key="1">
    <source>
        <dbReference type="SAM" id="MobiDB-lite"/>
    </source>
</evidence>
<dbReference type="OrthoDB" id="273345at2759"/>
<name>A0A8K0MMP4_9ROSA</name>
<dbReference type="Proteomes" id="UP000796880">
    <property type="component" value="Unassembled WGS sequence"/>
</dbReference>
<dbReference type="InterPro" id="IPR019446">
    <property type="entry name" value="BMT5-like"/>
</dbReference>
<evidence type="ECO:0000313" key="4">
    <source>
        <dbReference type="Proteomes" id="UP000796880"/>
    </source>
</evidence>
<dbReference type="PANTHER" id="PTHR11538">
    <property type="entry name" value="PHENYLALANYL-TRNA SYNTHETASE"/>
    <property type="match status" value="1"/>
</dbReference>
<dbReference type="GO" id="GO:0070042">
    <property type="term" value="F:rRNA (uridine-N3-)-methyltransferase activity"/>
    <property type="evidence" value="ECO:0007669"/>
    <property type="project" value="InterPro"/>
</dbReference>
<protein>
    <recommendedName>
        <fullName evidence="2">25S rRNA (uridine-N(3))-methyltransferase BMT5-like domain-containing protein</fullName>
    </recommendedName>
</protein>
<sequence length="234" mass="27167">MGKGEEEEEHQDIEDEDDTDDDDGDDEEEEEEKWRKHYSSRHRILLVGEGDFSFSLSLARRFGSARNMVATSLDTQEDIATKYSNGIKNVRELELRGCIVLFGVDAKQMSQHYFLSTQRFQRIVYNFPHVGFRYREGSYCQIQSNKRLVKSFLKNAKVLLRKEGGEIHISHKEGDPYNKWDLVKKAEKIGLVLHETVPFRMDDYPGYRNKRAQGSLSDAPFHLGVCSTYKFKLS</sequence>
<evidence type="ECO:0000313" key="3">
    <source>
        <dbReference type="EMBL" id="KAF3451911.1"/>
    </source>
</evidence>
<feature type="domain" description="25S rRNA (uridine-N(3))-methyltransferase BMT5-like" evidence="2">
    <location>
        <begin position="45"/>
        <end position="211"/>
    </location>
</feature>
<dbReference type="EMBL" id="VOIH02000003">
    <property type="protein sequence ID" value="KAF3451911.1"/>
    <property type="molecule type" value="Genomic_DNA"/>
</dbReference>
<proteinExistence type="predicted"/>
<keyword evidence="4" id="KW-1185">Reference proteome</keyword>
<gene>
    <name evidence="3" type="ORF">FNV43_RR08007</name>
</gene>
<evidence type="ECO:0000259" key="2">
    <source>
        <dbReference type="Pfam" id="PF10354"/>
    </source>
</evidence>
<organism evidence="3 4">
    <name type="scientific">Rhamnella rubrinervis</name>
    <dbReference type="NCBI Taxonomy" id="2594499"/>
    <lineage>
        <taxon>Eukaryota</taxon>
        <taxon>Viridiplantae</taxon>
        <taxon>Streptophyta</taxon>
        <taxon>Embryophyta</taxon>
        <taxon>Tracheophyta</taxon>
        <taxon>Spermatophyta</taxon>
        <taxon>Magnoliopsida</taxon>
        <taxon>eudicotyledons</taxon>
        <taxon>Gunneridae</taxon>
        <taxon>Pentapetalae</taxon>
        <taxon>rosids</taxon>
        <taxon>fabids</taxon>
        <taxon>Rosales</taxon>
        <taxon>Rhamnaceae</taxon>
        <taxon>rhamnoid group</taxon>
        <taxon>Rhamneae</taxon>
        <taxon>Rhamnella</taxon>
    </lineage>
</organism>
<accession>A0A8K0MMP4</accession>
<feature type="compositionally biased region" description="Acidic residues" evidence="1">
    <location>
        <begin position="1"/>
        <end position="31"/>
    </location>
</feature>
<dbReference type="GO" id="GO:0005737">
    <property type="term" value="C:cytoplasm"/>
    <property type="evidence" value="ECO:0007669"/>
    <property type="project" value="TreeGrafter"/>
</dbReference>
<comment type="caution">
    <text evidence="3">The sequence shown here is derived from an EMBL/GenBank/DDBJ whole genome shotgun (WGS) entry which is preliminary data.</text>
</comment>
<reference evidence="3" key="1">
    <citation type="submission" date="2020-03" db="EMBL/GenBank/DDBJ databases">
        <title>A high-quality chromosome-level genome assembly of a woody plant with both climbing and erect habits, Rhamnella rubrinervis.</title>
        <authorList>
            <person name="Lu Z."/>
            <person name="Yang Y."/>
            <person name="Zhu X."/>
            <person name="Sun Y."/>
        </authorList>
    </citation>
    <scope>NUCLEOTIDE SEQUENCE</scope>
    <source>
        <strain evidence="3">BYM</strain>
        <tissue evidence="3">Leaf</tissue>
    </source>
</reference>
<dbReference type="AlphaFoldDB" id="A0A8K0MMP4"/>
<dbReference type="PANTHER" id="PTHR11538:SF63">
    <property type="entry name" value="25S RRNA (URIDINE-N(3))-METHYLTRANSFERASE BMT5-LIKE DOMAIN-CONTAINING PROTEIN"/>
    <property type="match status" value="1"/>
</dbReference>
<dbReference type="Pfam" id="PF10354">
    <property type="entry name" value="BMT5-like"/>
    <property type="match status" value="1"/>
</dbReference>
<feature type="region of interest" description="Disordered" evidence="1">
    <location>
        <begin position="1"/>
        <end position="35"/>
    </location>
</feature>
<dbReference type="GO" id="GO:0070475">
    <property type="term" value="P:rRNA base methylation"/>
    <property type="evidence" value="ECO:0007669"/>
    <property type="project" value="InterPro"/>
</dbReference>